<protein>
    <submittedName>
        <fullName evidence="8">Membrane protein DedA with SNARE-associated domain</fullName>
    </submittedName>
</protein>
<gene>
    <name evidence="8" type="ORF">GGR43_003454</name>
</gene>
<feature type="transmembrane region" description="Helical" evidence="6">
    <location>
        <begin position="140"/>
        <end position="166"/>
    </location>
</feature>
<comment type="caution">
    <text evidence="8">The sequence shown here is derived from an EMBL/GenBank/DDBJ whole genome shotgun (WGS) entry which is preliminary data.</text>
</comment>
<name>A0A7W6BIN4_9SPHN</name>
<evidence type="ECO:0000313" key="8">
    <source>
        <dbReference type="EMBL" id="MBB3927721.1"/>
    </source>
</evidence>
<evidence type="ECO:0000256" key="2">
    <source>
        <dbReference type="ARBA" id="ARBA00022475"/>
    </source>
</evidence>
<evidence type="ECO:0000313" key="9">
    <source>
        <dbReference type="Proteomes" id="UP000571950"/>
    </source>
</evidence>
<evidence type="ECO:0000256" key="6">
    <source>
        <dbReference type="SAM" id="Phobius"/>
    </source>
</evidence>
<keyword evidence="3 6" id="KW-0812">Transmembrane</keyword>
<dbReference type="Pfam" id="PF09335">
    <property type="entry name" value="VTT_dom"/>
    <property type="match status" value="1"/>
</dbReference>
<feature type="transmembrane region" description="Helical" evidence="6">
    <location>
        <begin position="51"/>
        <end position="71"/>
    </location>
</feature>
<reference evidence="8 9" key="1">
    <citation type="submission" date="2020-08" db="EMBL/GenBank/DDBJ databases">
        <title>Genomic Encyclopedia of Type Strains, Phase IV (KMG-IV): sequencing the most valuable type-strain genomes for metagenomic binning, comparative biology and taxonomic classification.</title>
        <authorList>
            <person name="Goeker M."/>
        </authorList>
    </citation>
    <scope>NUCLEOTIDE SEQUENCE [LARGE SCALE GENOMIC DNA]</scope>
    <source>
        <strain evidence="8 9">DSM 26189</strain>
    </source>
</reference>
<dbReference type="RefSeq" id="WP_188073180.1">
    <property type="nucleotide sequence ID" value="NZ_BSPS01000046.1"/>
</dbReference>
<evidence type="ECO:0000256" key="1">
    <source>
        <dbReference type="ARBA" id="ARBA00004651"/>
    </source>
</evidence>
<keyword evidence="4 6" id="KW-1133">Transmembrane helix</keyword>
<feature type="transmembrane region" description="Helical" evidence="6">
    <location>
        <begin position="12"/>
        <end position="30"/>
    </location>
</feature>
<keyword evidence="2" id="KW-1003">Cell membrane</keyword>
<accession>A0A7W6BIN4</accession>
<keyword evidence="9" id="KW-1185">Reference proteome</keyword>
<evidence type="ECO:0000256" key="3">
    <source>
        <dbReference type="ARBA" id="ARBA00022692"/>
    </source>
</evidence>
<dbReference type="GO" id="GO:0005886">
    <property type="term" value="C:plasma membrane"/>
    <property type="evidence" value="ECO:0007669"/>
    <property type="project" value="UniProtKB-SubCell"/>
</dbReference>
<dbReference type="Proteomes" id="UP000571950">
    <property type="component" value="Unassembled WGS sequence"/>
</dbReference>
<dbReference type="AlphaFoldDB" id="A0A7W6BIN4"/>
<evidence type="ECO:0000256" key="4">
    <source>
        <dbReference type="ARBA" id="ARBA00022989"/>
    </source>
</evidence>
<keyword evidence="5 6" id="KW-0472">Membrane</keyword>
<dbReference type="PANTHER" id="PTHR42709:SF6">
    <property type="entry name" value="UNDECAPRENYL PHOSPHATE TRANSPORTER A"/>
    <property type="match status" value="1"/>
</dbReference>
<dbReference type="PANTHER" id="PTHR42709">
    <property type="entry name" value="ALKALINE PHOSPHATASE LIKE PROTEIN"/>
    <property type="match status" value="1"/>
</dbReference>
<feature type="transmembrane region" description="Helical" evidence="6">
    <location>
        <begin position="112"/>
        <end position="133"/>
    </location>
</feature>
<feature type="domain" description="VTT" evidence="7">
    <location>
        <begin position="30"/>
        <end position="159"/>
    </location>
</feature>
<dbReference type="InterPro" id="IPR032816">
    <property type="entry name" value="VTT_dom"/>
</dbReference>
<comment type="subcellular location">
    <subcellularLocation>
        <location evidence="1">Cell membrane</location>
        <topology evidence="1">Multi-pass membrane protein</topology>
    </subcellularLocation>
</comment>
<sequence>MTDWVVNLIDAGGYWGIALLMALENIFPPIPSELIMGIGGIRVGQGRMEMAPLLFAGTVGTVIGNYFWYWIGWKLGKERLRPLVRRFGRILTIEWKEVEMLNRLFKRHGEKIVFFFRFMPAFRTIVSLPAGLFHMGHVRFLIWTGMGALIWNIILAGSGMFLGSHFRRIDDYLGPVTTAAVGLIVIAYVWRLIRWRPNGDTNGDKRED</sequence>
<dbReference type="EMBL" id="JACIDT010000014">
    <property type="protein sequence ID" value="MBB3927721.1"/>
    <property type="molecule type" value="Genomic_DNA"/>
</dbReference>
<evidence type="ECO:0000259" key="7">
    <source>
        <dbReference type="Pfam" id="PF09335"/>
    </source>
</evidence>
<evidence type="ECO:0000256" key="5">
    <source>
        <dbReference type="ARBA" id="ARBA00023136"/>
    </source>
</evidence>
<dbReference type="InterPro" id="IPR051311">
    <property type="entry name" value="DedA_domain"/>
</dbReference>
<organism evidence="8 9">
    <name type="scientific">Sphingobium jiangsuense</name>
    <dbReference type="NCBI Taxonomy" id="870476"/>
    <lineage>
        <taxon>Bacteria</taxon>
        <taxon>Pseudomonadati</taxon>
        <taxon>Pseudomonadota</taxon>
        <taxon>Alphaproteobacteria</taxon>
        <taxon>Sphingomonadales</taxon>
        <taxon>Sphingomonadaceae</taxon>
        <taxon>Sphingobium</taxon>
    </lineage>
</organism>
<feature type="transmembrane region" description="Helical" evidence="6">
    <location>
        <begin position="172"/>
        <end position="190"/>
    </location>
</feature>
<proteinExistence type="predicted"/>